<feature type="transmembrane region" description="Helical" evidence="2">
    <location>
        <begin position="495"/>
        <end position="515"/>
    </location>
</feature>
<evidence type="ECO:0000313" key="3">
    <source>
        <dbReference type="EMBL" id="KAA9339012.1"/>
    </source>
</evidence>
<dbReference type="EMBL" id="VTWT01000004">
    <property type="protein sequence ID" value="KAA9339012.1"/>
    <property type="molecule type" value="Genomic_DNA"/>
</dbReference>
<keyword evidence="2" id="KW-0812">Transmembrane</keyword>
<proteinExistence type="predicted"/>
<feature type="transmembrane region" description="Helical" evidence="2">
    <location>
        <begin position="574"/>
        <end position="592"/>
    </location>
</feature>
<feature type="transmembrane region" description="Helical" evidence="2">
    <location>
        <begin position="202"/>
        <end position="222"/>
    </location>
</feature>
<feature type="transmembrane region" description="Helical" evidence="2">
    <location>
        <begin position="765"/>
        <end position="783"/>
    </location>
</feature>
<feature type="transmembrane region" description="Helical" evidence="2">
    <location>
        <begin position="604"/>
        <end position="624"/>
    </location>
</feature>
<feature type="transmembrane region" description="Helical" evidence="2">
    <location>
        <begin position="636"/>
        <end position="655"/>
    </location>
</feature>
<evidence type="ECO:0000256" key="2">
    <source>
        <dbReference type="SAM" id="Phobius"/>
    </source>
</evidence>
<feature type="transmembrane region" description="Helical" evidence="2">
    <location>
        <begin position="790"/>
        <end position="807"/>
    </location>
</feature>
<gene>
    <name evidence="3" type="ORF">F0P94_09490</name>
</gene>
<dbReference type="Proteomes" id="UP000326570">
    <property type="component" value="Unassembled WGS sequence"/>
</dbReference>
<keyword evidence="4" id="KW-1185">Reference proteome</keyword>
<feature type="transmembrane region" description="Helical" evidence="2">
    <location>
        <begin position="305"/>
        <end position="325"/>
    </location>
</feature>
<sequence length="856" mass="95696">MAFLFIIAIVVAAYMIVNALSGKIQEIHFRFDAQNRELQRIREELEKVSENLKTRPQAPPPVAPEVRPAAAPKDQTAPIPPAPVRPESPLEEARRIAAFKAPEPEKTVPLAPEKPMVEERVPAAPAMAFSPPAGAGSFGPPAEPVTPEEPELTIMERFRQNNPDLEKFIGENLINKIGIAILVLGIGYFVKFAIDKDWINEIGRVCIGILAGGLLIGVAHYLRKTFTAFSSVLVGGGLAVLYFTIAIAFHEYHLLSQTAAFLVMVVITGFSVLLSVSYNRIELAVLALLGGFVTPFMVSTGEGNYQVLFTYILVLNVGMLALAYLKGWKLLNWISYAFTVLLFGGWLSTKVFNATHAPYLGALLFASLFYLVFFLMNIIYNLKERTRFAPVDFSILLSNTFFYYAAGMGLLANVQQGLYQGIFTVAIGLFNFGFAFYFFRRGHTDRNLIYLLIGLVITFISLAVPVQLEGNYITMFWALEAVLLLWLAQRSGLKIIYTGSFVVTGLMLISLLMDWNNVYMAYAPGTSLRILLNKGFITSLLAGISLWVTSRLLRHETSPLVLGRYEFNLTYYQRFLFISLALVTYISLLLELQYQLKVFVSSGFSRSLILGTYNLAFMLGLLVYAEWKNALKLTSWALAFGALGIILYVSVYNTYVYQLLRARLLYQEPGFAGFPFHYLNLLLTIGIMILGYRQKPLLETVWPSSAKFLAWSFSVLVVFMASSELLFHVLWLKMPEAGVGQINLPTVANELAERWHSLVRQTSKVGFPILWGICAFVFMFIGLARKNQQLRIFSLSLFAFTLAKLFLYDIRGISEGGKIAAFIFLGVVLLVVSFMYQKIKTLILKDDKTGETEGAA</sequence>
<reference evidence="3 4" key="1">
    <citation type="submission" date="2019-09" db="EMBL/GenBank/DDBJ databases">
        <title>Genome sequence of Adhaeribacter sp. M2.</title>
        <authorList>
            <person name="Srinivasan S."/>
        </authorList>
    </citation>
    <scope>NUCLEOTIDE SEQUENCE [LARGE SCALE GENOMIC DNA]</scope>
    <source>
        <strain evidence="3 4">M2</strain>
    </source>
</reference>
<feature type="transmembrane region" description="Helical" evidence="2">
    <location>
        <begin position="391"/>
        <end position="412"/>
    </location>
</feature>
<organism evidence="3 4">
    <name type="scientific">Adhaeribacter soli</name>
    <dbReference type="NCBI Taxonomy" id="2607655"/>
    <lineage>
        <taxon>Bacteria</taxon>
        <taxon>Pseudomonadati</taxon>
        <taxon>Bacteroidota</taxon>
        <taxon>Cytophagia</taxon>
        <taxon>Cytophagales</taxon>
        <taxon>Hymenobacteraceae</taxon>
        <taxon>Adhaeribacter</taxon>
    </lineage>
</organism>
<feature type="transmembrane region" description="Helical" evidence="2">
    <location>
        <begin position="708"/>
        <end position="731"/>
    </location>
</feature>
<dbReference type="Pfam" id="PF10101">
    <property type="entry name" value="DUF2339"/>
    <property type="match status" value="1"/>
</dbReference>
<dbReference type="PANTHER" id="PTHR38434:SF1">
    <property type="entry name" value="BLL2549 PROTEIN"/>
    <property type="match status" value="1"/>
</dbReference>
<feature type="transmembrane region" description="Helical" evidence="2">
    <location>
        <begin position="675"/>
        <end position="692"/>
    </location>
</feature>
<feature type="transmembrane region" description="Helical" evidence="2">
    <location>
        <begin position="418"/>
        <end position="439"/>
    </location>
</feature>
<feature type="transmembrane region" description="Helical" evidence="2">
    <location>
        <begin position="472"/>
        <end position="488"/>
    </location>
</feature>
<feature type="transmembrane region" description="Helical" evidence="2">
    <location>
        <begin position="173"/>
        <end position="190"/>
    </location>
</feature>
<accession>A0A5N1J300</accession>
<evidence type="ECO:0000256" key="1">
    <source>
        <dbReference type="SAM" id="MobiDB-lite"/>
    </source>
</evidence>
<feature type="transmembrane region" description="Helical" evidence="2">
    <location>
        <begin position="228"/>
        <end position="249"/>
    </location>
</feature>
<name>A0A5N1J300_9BACT</name>
<keyword evidence="2" id="KW-1133">Transmembrane helix</keyword>
<feature type="transmembrane region" description="Helical" evidence="2">
    <location>
        <begin position="330"/>
        <end position="347"/>
    </location>
</feature>
<dbReference type="AlphaFoldDB" id="A0A5N1J300"/>
<feature type="transmembrane region" description="Helical" evidence="2">
    <location>
        <begin position="535"/>
        <end position="553"/>
    </location>
</feature>
<comment type="caution">
    <text evidence="3">The sequence shown here is derived from an EMBL/GenBank/DDBJ whole genome shotgun (WGS) entry which is preliminary data.</text>
</comment>
<feature type="transmembrane region" description="Helical" evidence="2">
    <location>
        <begin position="819"/>
        <end position="836"/>
    </location>
</feature>
<feature type="transmembrane region" description="Helical" evidence="2">
    <location>
        <begin position="448"/>
        <end position="466"/>
    </location>
</feature>
<feature type="transmembrane region" description="Helical" evidence="2">
    <location>
        <begin position="359"/>
        <end position="379"/>
    </location>
</feature>
<dbReference type="PANTHER" id="PTHR38434">
    <property type="entry name" value="BLL2549 PROTEIN"/>
    <property type="match status" value="1"/>
</dbReference>
<evidence type="ECO:0000313" key="4">
    <source>
        <dbReference type="Proteomes" id="UP000326570"/>
    </source>
</evidence>
<protein>
    <submittedName>
        <fullName evidence="3">DUF2339 domain-containing protein</fullName>
    </submittedName>
</protein>
<keyword evidence="2" id="KW-0472">Membrane</keyword>
<dbReference type="RefSeq" id="WP_150903646.1">
    <property type="nucleotide sequence ID" value="NZ_VTWT01000004.1"/>
</dbReference>
<dbReference type="InterPro" id="IPR019286">
    <property type="entry name" value="DUF2339_TM"/>
</dbReference>
<feature type="transmembrane region" description="Helical" evidence="2">
    <location>
        <begin position="261"/>
        <end position="281"/>
    </location>
</feature>
<feature type="region of interest" description="Disordered" evidence="1">
    <location>
        <begin position="49"/>
        <end position="87"/>
    </location>
</feature>